<sequence length="83" mass="9541">MEACIQLQYVQTCKPSTNRVICSIRPLLISSTCRFRWRTEVGDAPTITFSRQPRDIKIQEAKGLQQTRIRWVTKQVTKIACGS</sequence>
<protein>
    <submittedName>
        <fullName evidence="1">Uncharacterized protein</fullName>
    </submittedName>
</protein>
<proteinExistence type="predicted"/>
<reference evidence="1" key="1">
    <citation type="submission" date="2014-11" db="EMBL/GenBank/DDBJ databases">
        <authorList>
            <person name="Amaro Gonzalez C."/>
        </authorList>
    </citation>
    <scope>NUCLEOTIDE SEQUENCE</scope>
</reference>
<accession>A0A0E9WML6</accession>
<name>A0A0E9WML6_ANGAN</name>
<dbReference type="EMBL" id="GBXM01017031">
    <property type="protein sequence ID" value="JAH91546.1"/>
    <property type="molecule type" value="Transcribed_RNA"/>
</dbReference>
<dbReference type="AlphaFoldDB" id="A0A0E9WML6"/>
<reference evidence="1" key="2">
    <citation type="journal article" date="2015" name="Fish Shellfish Immunol.">
        <title>Early steps in the European eel (Anguilla anguilla)-Vibrio vulnificus interaction in the gills: Role of the RtxA13 toxin.</title>
        <authorList>
            <person name="Callol A."/>
            <person name="Pajuelo D."/>
            <person name="Ebbesson L."/>
            <person name="Teles M."/>
            <person name="MacKenzie S."/>
            <person name="Amaro C."/>
        </authorList>
    </citation>
    <scope>NUCLEOTIDE SEQUENCE</scope>
</reference>
<evidence type="ECO:0000313" key="1">
    <source>
        <dbReference type="EMBL" id="JAH91546.1"/>
    </source>
</evidence>
<organism evidence="1">
    <name type="scientific">Anguilla anguilla</name>
    <name type="common">European freshwater eel</name>
    <name type="synonym">Muraena anguilla</name>
    <dbReference type="NCBI Taxonomy" id="7936"/>
    <lineage>
        <taxon>Eukaryota</taxon>
        <taxon>Metazoa</taxon>
        <taxon>Chordata</taxon>
        <taxon>Craniata</taxon>
        <taxon>Vertebrata</taxon>
        <taxon>Euteleostomi</taxon>
        <taxon>Actinopterygii</taxon>
        <taxon>Neopterygii</taxon>
        <taxon>Teleostei</taxon>
        <taxon>Anguilliformes</taxon>
        <taxon>Anguillidae</taxon>
        <taxon>Anguilla</taxon>
    </lineage>
</organism>